<proteinExistence type="predicted"/>
<keyword evidence="3" id="KW-1185">Reference proteome</keyword>
<dbReference type="OrthoDB" id="439407at2759"/>
<dbReference type="EMBL" id="LSRX01000749">
    <property type="protein sequence ID" value="OLP89679.1"/>
    <property type="molecule type" value="Genomic_DNA"/>
</dbReference>
<feature type="region of interest" description="Disordered" evidence="1">
    <location>
        <begin position="424"/>
        <end position="446"/>
    </location>
</feature>
<feature type="region of interest" description="Disordered" evidence="1">
    <location>
        <begin position="288"/>
        <end position="354"/>
    </location>
</feature>
<comment type="caution">
    <text evidence="2">The sequence shown here is derived from an EMBL/GenBank/DDBJ whole genome shotgun (WGS) entry which is preliminary data.</text>
</comment>
<feature type="compositionally biased region" description="Low complexity" evidence="1">
    <location>
        <begin position="328"/>
        <end position="343"/>
    </location>
</feature>
<reference evidence="2 3" key="1">
    <citation type="submission" date="2016-02" db="EMBL/GenBank/DDBJ databases">
        <title>Genome analysis of coral dinoflagellate symbionts highlights evolutionary adaptations to a symbiotic lifestyle.</title>
        <authorList>
            <person name="Aranda M."/>
            <person name="Li Y."/>
            <person name="Liew Y.J."/>
            <person name="Baumgarten S."/>
            <person name="Simakov O."/>
            <person name="Wilson M."/>
            <person name="Piel J."/>
            <person name="Ashoor H."/>
            <person name="Bougouffa S."/>
            <person name="Bajic V.B."/>
            <person name="Ryu T."/>
            <person name="Ravasi T."/>
            <person name="Bayer T."/>
            <person name="Micklem G."/>
            <person name="Kim H."/>
            <person name="Bhak J."/>
            <person name="Lajeunesse T.C."/>
            <person name="Voolstra C.R."/>
        </authorList>
    </citation>
    <scope>NUCLEOTIDE SEQUENCE [LARGE SCALE GENOMIC DNA]</scope>
    <source>
        <strain evidence="2 3">CCMP2467</strain>
    </source>
</reference>
<name>A0A1Q9D3C2_SYMMI</name>
<accession>A0A1Q9D3C2</accession>
<evidence type="ECO:0000313" key="2">
    <source>
        <dbReference type="EMBL" id="OLP89679.1"/>
    </source>
</evidence>
<dbReference type="Proteomes" id="UP000186817">
    <property type="component" value="Unassembled WGS sequence"/>
</dbReference>
<dbReference type="AlphaFoldDB" id="A0A1Q9D3C2"/>
<sequence>MQRCMASYSSRLFRSCLSLASSHLRRLRPDWMLMPDVGSRDLQESYIGAKGRPMPVDGIVTNGSAAPDRPKVQDVPDDEVLNDISLMKTCGTKETALKCIRMLDKCLETGKLDLSGEDMAEEMLVKTIKAVGKIGGIKGLMPTRTSTLPINEINLSGNSLLTPPSPTEHTAAVKANLKRRAETVQLIVQFVRVSTEARTVIFDNCNLEGYRFRSHMAELAEDLQAVPAWAETIISMQHNMSLQLSDMGKGFHGFDGRIRQLEAENVGERMKTMEGQVKELVEAVSSMRRQSASQRFADPGGEASGHLGEPSRPVHPPPLPGSENYQRTSPKSSMTPSSPTGSSETDFNHIVAGGWPEDTRRKVIDNDTWQICEQFGPNVKINRVVVYGSRANTSHIYLCPLAEQEARERFYSLQQEHSGKFQSNVGGKPIWLSPSRTPERRAKNRSTRETLSRLQAVLQSDNPDELEVEWARQLIWYKDRRIATAKLGDIRSSSEDRVVRIHIPASNDSQEAGQFYVNVTLLAALTGKTASDIEVRVQTSS</sequence>
<evidence type="ECO:0000313" key="3">
    <source>
        <dbReference type="Proteomes" id="UP000186817"/>
    </source>
</evidence>
<feature type="compositionally biased region" description="Basic and acidic residues" evidence="1">
    <location>
        <begin position="437"/>
        <end position="446"/>
    </location>
</feature>
<gene>
    <name evidence="2" type="ORF">AK812_SmicGene28825</name>
</gene>
<protein>
    <submittedName>
        <fullName evidence="2">Uncharacterized protein</fullName>
    </submittedName>
</protein>
<organism evidence="2 3">
    <name type="scientific">Symbiodinium microadriaticum</name>
    <name type="common">Dinoflagellate</name>
    <name type="synonym">Zooxanthella microadriatica</name>
    <dbReference type="NCBI Taxonomy" id="2951"/>
    <lineage>
        <taxon>Eukaryota</taxon>
        <taxon>Sar</taxon>
        <taxon>Alveolata</taxon>
        <taxon>Dinophyceae</taxon>
        <taxon>Suessiales</taxon>
        <taxon>Symbiodiniaceae</taxon>
        <taxon>Symbiodinium</taxon>
    </lineage>
</organism>
<evidence type="ECO:0000256" key="1">
    <source>
        <dbReference type="SAM" id="MobiDB-lite"/>
    </source>
</evidence>